<dbReference type="SUPFAM" id="SSF54631">
    <property type="entry name" value="CBS-domain pair"/>
    <property type="match status" value="1"/>
</dbReference>
<dbReference type="PROSITE" id="PS51371">
    <property type="entry name" value="CBS"/>
    <property type="match status" value="2"/>
</dbReference>
<sequence length="431" mass="48892">MYTANLIALFILLASTMFFVASEFAIVKVRATRINQLIEEGNKKAINAKRVITHLDEYLSATQLGITITSLGIGWLGEPTVKAIIEPLFIKLNISESAATLISFVIAFSLITFLHVVVGELAPKSVAIQKAEAITVNFAGPLILFYRITFPIIWALNHSARFIIGLFGIKPTSEGDVAHSEEELRMILSDSYQKGEINQTEYRYVNNIFEFDDRLAREIMVPRTEIDVFQIEDKIEDILEQLYDQQHTRFPVTDGDKDSIIGLINTKELMAECLKSRMKMDMTIEPFIKPIITVIESIPIHDLLIKMQQEQTHMAVLIDEYGGTSGLVTVEDILEEIVGEIRDEFDDDELPEIRKLGEDHYIVDSKLLLSEINDLLGTRLDNPDVDTIGGWYLTHKMDVIIGDSIEEEGYIFTISEAEEYHILYMEIKKVI</sequence>
<dbReference type="Pfam" id="PF03471">
    <property type="entry name" value="CorC_HlyC"/>
    <property type="match status" value="1"/>
</dbReference>
<dbReference type="InterPro" id="IPR044751">
    <property type="entry name" value="Ion_transp-like_CBS"/>
</dbReference>
<comment type="subcellular location">
    <subcellularLocation>
        <location evidence="1">Cell membrane</location>
        <topology evidence="1">Multi-pass membrane protein</topology>
    </subcellularLocation>
</comment>
<evidence type="ECO:0000256" key="10">
    <source>
        <dbReference type="PROSITE-ProRule" id="PRU01193"/>
    </source>
</evidence>
<dbReference type="InterPro" id="IPR002550">
    <property type="entry name" value="CNNM"/>
</dbReference>
<evidence type="ECO:0000256" key="6">
    <source>
        <dbReference type="ARBA" id="ARBA00022989"/>
    </source>
</evidence>
<dbReference type="Proteomes" id="UP000239663">
    <property type="component" value="Unassembled WGS sequence"/>
</dbReference>
<comment type="similarity">
    <text evidence="2">Belongs to the UPF0053 family.</text>
</comment>
<dbReference type="AlphaFoldDB" id="A0A2S7MVI4"/>
<dbReference type="Gene3D" id="3.10.580.10">
    <property type="entry name" value="CBS-domain"/>
    <property type="match status" value="1"/>
</dbReference>
<dbReference type="SUPFAM" id="SSF56176">
    <property type="entry name" value="FAD-binding/transporter-associated domain-like"/>
    <property type="match status" value="1"/>
</dbReference>
<feature type="transmembrane region" description="Helical" evidence="11">
    <location>
        <begin position="138"/>
        <end position="156"/>
    </location>
</feature>
<dbReference type="InterPro" id="IPR046342">
    <property type="entry name" value="CBS_dom_sf"/>
</dbReference>
<feature type="transmembrane region" description="Helical" evidence="11">
    <location>
        <begin position="6"/>
        <end position="27"/>
    </location>
</feature>
<protein>
    <recommendedName>
        <fullName evidence="16">HlyC/CorC family transporter</fullName>
    </recommendedName>
</protein>
<evidence type="ECO:0000256" key="9">
    <source>
        <dbReference type="PROSITE-ProRule" id="PRU00703"/>
    </source>
</evidence>
<keyword evidence="4 10" id="KW-0812">Transmembrane</keyword>
<keyword evidence="8 10" id="KW-0472">Membrane</keyword>
<dbReference type="PANTHER" id="PTHR43099:SF2">
    <property type="entry name" value="UPF0053 PROTEIN YRKA"/>
    <property type="match status" value="1"/>
</dbReference>
<evidence type="ECO:0000256" key="2">
    <source>
        <dbReference type="ARBA" id="ARBA00006337"/>
    </source>
</evidence>
<dbReference type="PROSITE" id="PS51846">
    <property type="entry name" value="CNNM"/>
    <property type="match status" value="1"/>
</dbReference>
<comment type="caution">
    <text evidence="14">The sequence shown here is derived from an EMBL/GenBank/DDBJ whole genome shotgun (WGS) entry which is preliminary data.</text>
</comment>
<organism evidence="14 15">
    <name type="scientific">Pradoshia eiseniae</name>
    <dbReference type="NCBI Taxonomy" id="2064768"/>
    <lineage>
        <taxon>Bacteria</taxon>
        <taxon>Bacillati</taxon>
        <taxon>Bacillota</taxon>
        <taxon>Bacilli</taxon>
        <taxon>Bacillales</taxon>
        <taxon>Bacillaceae</taxon>
        <taxon>Pradoshia</taxon>
    </lineage>
</organism>
<accession>A0A2S7MVI4</accession>
<dbReference type="InterPro" id="IPR000644">
    <property type="entry name" value="CBS_dom"/>
</dbReference>
<evidence type="ECO:0000256" key="3">
    <source>
        <dbReference type="ARBA" id="ARBA00022475"/>
    </source>
</evidence>
<keyword evidence="7 9" id="KW-0129">CBS domain</keyword>
<dbReference type="InterPro" id="IPR016169">
    <property type="entry name" value="FAD-bd_PCMH_sub2"/>
</dbReference>
<dbReference type="PANTHER" id="PTHR43099">
    <property type="entry name" value="UPF0053 PROTEIN YRKA"/>
    <property type="match status" value="1"/>
</dbReference>
<keyword evidence="6 10" id="KW-1133">Transmembrane helix</keyword>
<dbReference type="OrthoDB" id="9798188at2"/>
<feature type="transmembrane region" description="Helical" evidence="11">
    <location>
        <begin position="98"/>
        <end position="118"/>
    </location>
</feature>
<evidence type="ECO:0000256" key="11">
    <source>
        <dbReference type="SAM" id="Phobius"/>
    </source>
</evidence>
<dbReference type="GO" id="GO:0005886">
    <property type="term" value="C:plasma membrane"/>
    <property type="evidence" value="ECO:0007669"/>
    <property type="project" value="UniProtKB-SubCell"/>
</dbReference>
<evidence type="ECO:0008006" key="16">
    <source>
        <dbReference type="Google" id="ProtNLM"/>
    </source>
</evidence>
<proteinExistence type="inferred from homology"/>
<dbReference type="SMART" id="SM01091">
    <property type="entry name" value="CorC_HlyC"/>
    <property type="match status" value="1"/>
</dbReference>
<keyword evidence="5" id="KW-0677">Repeat</keyword>
<dbReference type="EMBL" id="PKOZ01000020">
    <property type="protein sequence ID" value="PQD93821.1"/>
    <property type="molecule type" value="Genomic_DNA"/>
</dbReference>
<gene>
    <name evidence="14" type="ORF">CYL18_17645</name>
</gene>
<dbReference type="GO" id="GO:0050660">
    <property type="term" value="F:flavin adenine dinucleotide binding"/>
    <property type="evidence" value="ECO:0007669"/>
    <property type="project" value="InterPro"/>
</dbReference>
<reference evidence="14 15" key="1">
    <citation type="submission" date="2017-12" db="EMBL/GenBank/DDBJ databases">
        <title>Taxonomic description and draft genome of Pradoshia cofamensis Gen. nov., sp. nov., a thermotolerant bacillale isolated from anterior gut of earthworm Eisenia fetida.</title>
        <authorList>
            <person name="Saha T."/>
            <person name="Chakraborty R."/>
        </authorList>
    </citation>
    <scope>NUCLEOTIDE SEQUENCE [LARGE SCALE GENOMIC DNA]</scope>
    <source>
        <strain evidence="14 15">EAG3</strain>
    </source>
</reference>
<dbReference type="InterPro" id="IPR036318">
    <property type="entry name" value="FAD-bd_PCMH-like_sf"/>
</dbReference>
<keyword evidence="15" id="KW-1185">Reference proteome</keyword>
<feature type="domain" description="CBS" evidence="12">
    <location>
        <begin position="220"/>
        <end position="280"/>
    </location>
</feature>
<evidence type="ECO:0000256" key="4">
    <source>
        <dbReference type="ARBA" id="ARBA00022692"/>
    </source>
</evidence>
<dbReference type="InterPro" id="IPR051676">
    <property type="entry name" value="UPF0053_domain"/>
</dbReference>
<evidence type="ECO:0000256" key="7">
    <source>
        <dbReference type="ARBA" id="ARBA00023122"/>
    </source>
</evidence>
<dbReference type="Pfam" id="PF01595">
    <property type="entry name" value="CNNM"/>
    <property type="match status" value="1"/>
</dbReference>
<evidence type="ECO:0000313" key="14">
    <source>
        <dbReference type="EMBL" id="PQD93821.1"/>
    </source>
</evidence>
<evidence type="ECO:0000256" key="1">
    <source>
        <dbReference type="ARBA" id="ARBA00004651"/>
    </source>
</evidence>
<evidence type="ECO:0000259" key="12">
    <source>
        <dbReference type="PROSITE" id="PS51371"/>
    </source>
</evidence>
<name>A0A2S7MVI4_9BACI</name>
<evidence type="ECO:0000259" key="13">
    <source>
        <dbReference type="PROSITE" id="PS51846"/>
    </source>
</evidence>
<dbReference type="RefSeq" id="WP_104850806.1">
    <property type="nucleotide sequence ID" value="NZ_PKOZ01000020.1"/>
</dbReference>
<feature type="domain" description="CNNM transmembrane" evidence="13">
    <location>
        <begin position="1"/>
        <end position="201"/>
    </location>
</feature>
<dbReference type="InterPro" id="IPR005170">
    <property type="entry name" value="Transptr-assoc_dom"/>
</dbReference>
<evidence type="ECO:0000313" key="15">
    <source>
        <dbReference type="Proteomes" id="UP000239663"/>
    </source>
</evidence>
<dbReference type="FunFam" id="3.10.580.10:FF:000002">
    <property type="entry name" value="Magnesium/cobalt efflux protein CorC"/>
    <property type="match status" value="1"/>
</dbReference>
<evidence type="ECO:0000256" key="8">
    <source>
        <dbReference type="ARBA" id="ARBA00023136"/>
    </source>
</evidence>
<keyword evidence="3" id="KW-1003">Cell membrane</keyword>
<feature type="domain" description="CBS" evidence="12">
    <location>
        <begin position="287"/>
        <end position="344"/>
    </location>
</feature>
<dbReference type="CDD" id="cd04590">
    <property type="entry name" value="CBS_pair_CorC_HlyC_assoc"/>
    <property type="match status" value="1"/>
</dbReference>
<dbReference type="Pfam" id="PF00571">
    <property type="entry name" value="CBS"/>
    <property type="match status" value="2"/>
</dbReference>
<dbReference type="Gene3D" id="3.30.465.10">
    <property type="match status" value="1"/>
</dbReference>
<evidence type="ECO:0000256" key="5">
    <source>
        <dbReference type="ARBA" id="ARBA00022737"/>
    </source>
</evidence>